<evidence type="ECO:0008006" key="2">
    <source>
        <dbReference type="Google" id="ProtNLM"/>
    </source>
</evidence>
<proteinExistence type="predicted"/>
<evidence type="ECO:0000313" key="1">
    <source>
        <dbReference type="EMBL" id="EKD44100.1"/>
    </source>
</evidence>
<organism evidence="1">
    <name type="scientific">uncultured bacterium</name>
    <name type="common">gcode 4</name>
    <dbReference type="NCBI Taxonomy" id="1234023"/>
    <lineage>
        <taxon>Bacteria</taxon>
        <taxon>environmental samples</taxon>
    </lineage>
</organism>
<protein>
    <recommendedName>
        <fullName evidence="2">Asparagine synthetase domain-containing protein</fullName>
    </recommendedName>
</protein>
<reference evidence="1" key="1">
    <citation type="journal article" date="2012" name="Science">
        <title>Fermentation, hydrogen, and sulfur metabolism in multiple uncultivated bacterial phyla.</title>
        <authorList>
            <person name="Wrighton K.C."/>
            <person name="Thomas B.C."/>
            <person name="Sharon I."/>
            <person name="Miller C.S."/>
            <person name="Castelle C.J."/>
            <person name="VerBerkmoes N.C."/>
            <person name="Wilkins M.J."/>
            <person name="Hettich R.L."/>
            <person name="Lipton M.S."/>
            <person name="Williams K.H."/>
            <person name="Long P.E."/>
            <person name="Banfield J.F."/>
        </authorList>
    </citation>
    <scope>NUCLEOTIDE SEQUENCE [LARGE SCALE GENOMIC DNA]</scope>
</reference>
<accession>K1YM95</accession>
<dbReference type="EMBL" id="AMFJ01028969">
    <property type="protein sequence ID" value="EKD44100.1"/>
    <property type="molecule type" value="Genomic_DNA"/>
</dbReference>
<gene>
    <name evidence="1" type="ORF">ACD_71C00238G0001</name>
</gene>
<sequence>MREIIKDIVPEAILKRGKQWFTPPIEKWILGGKYIQEIESGIEMLHEEWILDESWYDFYKNKVLSENNLMFNVYKIKMFLFIKWYQLWIEKTSSSL</sequence>
<comment type="caution">
    <text evidence="1">The sequence shown here is derived from an EMBL/GenBank/DDBJ whole genome shotgun (WGS) entry which is preliminary data.</text>
</comment>
<dbReference type="AlphaFoldDB" id="K1YM95"/>
<name>K1YM95_9BACT</name>